<accession>A0A1U7MWP5</accession>
<evidence type="ECO:0000313" key="3">
    <source>
        <dbReference type="Proteomes" id="UP000186657"/>
    </source>
</evidence>
<dbReference type="Proteomes" id="UP000186657">
    <property type="component" value="Unassembled WGS sequence"/>
</dbReference>
<gene>
    <name evidence="2" type="ORF">BJP37_02520</name>
</gene>
<evidence type="ECO:0000313" key="2">
    <source>
        <dbReference type="EMBL" id="OLT58084.1"/>
    </source>
</evidence>
<dbReference type="EMBL" id="MKZS01000001">
    <property type="protein sequence ID" value="OLT58084.1"/>
    <property type="molecule type" value="Genomic_DNA"/>
</dbReference>
<protein>
    <submittedName>
        <fullName evidence="2">Uncharacterized protein</fullName>
    </submittedName>
</protein>
<comment type="caution">
    <text evidence="2">The sequence shown here is derived from an EMBL/GenBank/DDBJ whole genome shotgun (WGS) entry which is preliminary data.</text>
</comment>
<feature type="compositionally biased region" description="Basic and acidic residues" evidence="1">
    <location>
        <begin position="111"/>
        <end position="124"/>
    </location>
</feature>
<keyword evidence="3" id="KW-1185">Reference proteome</keyword>
<feature type="region of interest" description="Disordered" evidence="1">
    <location>
        <begin position="101"/>
        <end position="147"/>
    </location>
</feature>
<feature type="compositionally biased region" description="Polar residues" evidence="1">
    <location>
        <begin position="136"/>
        <end position="147"/>
    </location>
</feature>
<sequence length="147" mass="16449">MKSEIQLIKDFIKLTNTRPDIFSEQDRNEIEAIFNSIINTGLLFSEQDRNEIEAIFNSLANDDVEGLADEIDKWCTSHPVIDDALDVLLTSQSCNLLASQSGRRAAGGKFPTDKTKAEEEKNLKETLINELRKSSPPETQKPNTPKG</sequence>
<dbReference type="AlphaFoldDB" id="A0A1U7MWP5"/>
<proteinExistence type="predicted"/>
<reference evidence="2 3" key="1">
    <citation type="submission" date="2016-10" db="EMBL/GenBank/DDBJ databases">
        <title>Comparative genomics uncovers the prolific and rare metabolic potential of the cyanobacterial genus Moorea.</title>
        <authorList>
            <person name="Leao T."/>
            <person name="Castelao G."/>
            <person name="Korobeynikov A."/>
            <person name="Monroe E.A."/>
            <person name="Podell S."/>
            <person name="Glukhov E."/>
            <person name="Allen E."/>
            <person name="Gerwick W.H."/>
            <person name="Gerwick L."/>
        </authorList>
    </citation>
    <scope>NUCLEOTIDE SEQUENCE [LARGE SCALE GENOMIC DNA]</scope>
    <source>
        <strain evidence="2 3">PNG5-198</strain>
    </source>
</reference>
<name>A0A1U7MWP5_9CYAN</name>
<evidence type="ECO:0000256" key="1">
    <source>
        <dbReference type="SAM" id="MobiDB-lite"/>
    </source>
</evidence>
<dbReference type="RefSeq" id="WP_075896248.1">
    <property type="nucleotide sequence ID" value="NZ_MKZS01000001.1"/>
</dbReference>
<organism evidence="2 3">
    <name type="scientific">Moorena bouillonii PNG</name>
    <dbReference type="NCBI Taxonomy" id="568701"/>
    <lineage>
        <taxon>Bacteria</taxon>
        <taxon>Bacillati</taxon>
        <taxon>Cyanobacteriota</taxon>
        <taxon>Cyanophyceae</taxon>
        <taxon>Coleofasciculales</taxon>
        <taxon>Coleofasciculaceae</taxon>
        <taxon>Moorena</taxon>
    </lineage>
</organism>